<dbReference type="InterPro" id="IPR041667">
    <property type="entry name" value="Cupin_8"/>
</dbReference>
<comment type="function">
    <text evidence="3">May play a role in cellular stress response.</text>
</comment>
<reference evidence="5 6" key="1">
    <citation type="submission" date="2017-09" db="EMBL/GenBank/DDBJ databases">
        <title>Depth-based differentiation of microbial function through sediment-hosted aquifers and enrichment of novel symbionts in the deep terrestrial subsurface.</title>
        <authorList>
            <person name="Probst A.J."/>
            <person name="Ladd B."/>
            <person name="Jarett J.K."/>
            <person name="Geller-Mcgrath D.E."/>
            <person name="Sieber C.M."/>
            <person name="Emerson J.B."/>
            <person name="Anantharaman K."/>
            <person name="Thomas B.C."/>
            <person name="Malmstrom R."/>
            <person name="Stieglmeier M."/>
            <person name="Klingl A."/>
            <person name="Woyke T."/>
            <person name="Ryan C.M."/>
            <person name="Banfield J.F."/>
        </authorList>
    </citation>
    <scope>NUCLEOTIDE SEQUENCE [LARGE SCALE GENOMIC DNA]</scope>
    <source>
        <strain evidence="5">CG17_big_fil_post_rev_8_21_14_2_50_48_46</strain>
    </source>
</reference>
<gene>
    <name evidence="5" type="ORF">COW36_12365</name>
</gene>
<sequence length="334" mass="38685">MEMTRLPGNQSLRQAFSQVWILEHLLGSRLGEWPAKEREKIKHQILANLPSTPGKTLPIERRKNLSLEEFQRVYLQRGIPVILQGAAKDWPCIGKWTPAFLSQHYGQDKILLIDAAPDNIQTIRRTPEETTLADVIANMDAQALKKYSRFNRLLYEHPELQADLDLPWLLKHRNQIASGRTFQVFIGGKGSKTHLHSASEHNLFIQVYGEKHWILYPPEYDCVLNPPLTKTPYFHSEFNPENPDYETYPAMRHLDHYECVLQAGDILFNPPSWWHHVSNLSHSIGIGFRWFSADAFKIDFSQALLTLLATNPPIWTATRHRTDFARIFTHRSHS</sequence>
<dbReference type="SUPFAM" id="SSF51197">
    <property type="entry name" value="Clavaminate synthase-like"/>
    <property type="match status" value="1"/>
</dbReference>
<name>A0A2M7G4T9_9BACT</name>
<dbReference type="Gene3D" id="2.60.120.650">
    <property type="entry name" value="Cupin"/>
    <property type="match status" value="1"/>
</dbReference>
<dbReference type="SMART" id="SM00558">
    <property type="entry name" value="JmjC"/>
    <property type="match status" value="1"/>
</dbReference>
<dbReference type="GO" id="GO:0005737">
    <property type="term" value="C:cytoplasm"/>
    <property type="evidence" value="ECO:0007669"/>
    <property type="project" value="UniProtKB-SubCell"/>
</dbReference>
<dbReference type="EMBL" id="PFFQ01000037">
    <property type="protein sequence ID" value="PIW16554.1"/>
    <property type="molecule type" value="Genomic_DNA"/>
</dbReference>
<dbReference type="PANTHER" id="PTHR12461">
    <property type="entry name" value="HYPOXIA-INDUCIBLE FACTOR 1 ALPHA INHIBITOR-RELATED"/>
    <property type="match status" value="1"/>
</dbReference>
<dbReference type="Proteomes" id="UP000231019">
    <property type="component" value="Unassembled WGS sequence"/>
</dbReference>
<comment type="caution">
    <text evidence="5">The sequence shown here is derived from an EMBL/GenBank/DDBJ whole genome shotgun (WGS) entry which is preliminary data.</text>
</comment>
<dbReference type="AlphaFoldDB" id="A0A2M7G4T9"/>
<proteinExistence type="predicted"/>
<protein>
    <recommendedName>
        <fullName evidence="4">JmjC domain-containing protein</fullName>
    </recommendedName>
</protein>
<dbReference type="PANTHER" id="PTHR12461:SF43">
    <property type="entry name" value="HSPB1-ASSOCIATED PROTEIN 1"/>
    <property type="match status" value="1"/>
</dbReference>
<dbReference type="PROSITE" id="PS51184">
    <property type="entry name" value="JMJC"/>
    <property type="match status" value="1"/>
</dbReference>
<evidence type="ECO:0000256" key="3">
    <source>
        <dbReference type="ARBA" id="ARBA00037342"/>
    </source>
</evidence>
<evidence type="ECO:0000256" key="1">
    <source>
        <dbReference type="ARBA" id="ARBA00004496"/>
    </source>
</evidence>
<evidence type="ECO:0000259" key="4">
    <source>
        <dbReference type="PROSITE" id="PS51184"/>
    </source>
</evidence>
<comment type="subcellular location">
    <subcellularLocation>
        <location evidence="1">Cytoplasm</location>
    </subcellularLocation>
</comment>
<organism evidence="5 6">
    <name type="scientific">bacterium (Candidatus Blackallbacteria) CG17_big_fil_post_rev_8_21_14_2_50_48_46</name>
    <dbReference type="NCBI Taxonomy" id="2014261"/>
    <lineage>
        <taxon>Bacteria</taxon>
        <taxon>Candidatus Blackallbacteria</taxon>
    </lineage>
</organism>
<dbReference type="Pfam" id="PF13621">
    <property type="entry name" value="Cupin_8"/>
    <property type="match status" value="1"/>
</dbReference>
<evidence type="ECO:0000256" key="2">
    <source>
        <dbReference type="ARBA" id="ARBA00022490"/>
    </source>
</evidence>
<accession>A0A2M7G4T9</accession>
<keyword evidence="2" id="KW-0963">Cytoplasm</keyword>
<feature type="domain" description="JmjC" evidence="4">
    <location>
        <begin position="146"/>
        <end position="307"/>
    </location>
</feature>
<evidence type="ECO:0000313" key="6">
    <source>
        <dbReference type="Proteomes" id="UP000231019"/>
    </source>
</evidence>
<dbReference type="InterPro" id="IPR003347">
    <property type="entry name" value="JmjC_dom"/>
</dbReference>
<evidence type="ECO:0000313" key="5">
    <source>
        <dbReference type="EMBL" id="PIW16554.1"/>
    </source>
</evidence>